<keyword evidence="2" id="KW-1185">Reference proteome</keyword>
<dbReference type="RefSeq" id="WP_086489240.1">
    <property type="nucleotide sequence ID" value="NZ_MSLT01000023.1"/>
</dbReference>
<dbReference type="OrthoDB" id="6386565at2"/>
<dbReference type="EMBL" id="MSLT01000023">
    <property type="protein sequence ID" value="OUD12292.1"/>
    <property type="molecule type" value="Genomic_DNA"/>
</dbReference>
<accession>A0A251X571</accession>
<proteinExistence type="predicted"/>
<gene>
    <name evidence="1" type="ORF">TPSD3_14335</name>
</gene>
<comment type="caution">
    <text evidence="1">The sequence shown here is derived from an EMBL/GenBank/DDBJ whole genome shotgun (WGS) entry which is preliminary data.</text>
</comment>
<evidence type="ECO:0000313" key="1">
    <source>
        <dbReference type="EMBL" id="OUD12292.1"/>
    </source>
</evidence>
<sequence>MKVQDLIKRWQEQAADPLAAQEYCIRLSVYDAARIAALADIYPGRTPTQLITELLHVALNELSEALPYVQGTKVIGEDECGDPIYEDVGPTPRFLALTHHYLEQMETNKR</sequence>
<organism evidence="1 2">
    <name type="scientific">Thioflexithrix psekupsensis</name>
    <dbReference type="NCBI Taxonomy" id="1570016"/>
    <lineage>
        <taxon>Bacteria</taxon>
        <taxon>Pseudomonadati</taxon>
        <taxon>Pseudomonadota</taxon>
        <taxon>Gammaproteobacteria</taxon>
        <taxon>Thiotrichales</taxon>
        <taxon>Thioflexithrix</taxon>
    </lineage>
</organism>
<name>A0A251X571_9GAMM</name>
<dbReference type="Proteomes" id="UP000194798">
    <property type="component" value="Unassembled WGS sequence"/>
</dbReference>
<dbReference type="AlphaFoldDB" id="A0A251X571"/>
<evidence type="ECO:0000313" key="2">
    <source>
        <dbReference type="Proteomes" id="UP000194798"/>
    </source>
</evidence>
<protein>
    <submittedName>
        <fullName evidence="1">Type 1 pili tip component</fullName>
    </submittedName>
</protein>
<reference evidence="1 2" key="1">
    <citation type="submission" date="2016-12" db="EMBL/GenBank/DDBJ databases">
        <title>Thioflexothrix psekupsii D3 genome sequencing and assembly.</title>
        <authorList>
            <person name="Fomenkov A."/>
            <person name="Vincze T."/>
            <person name="Grabovich M."/>
            <person name="Anton B.P."/>
            <person name="Dubinina G."/>
            <person name="Orlova M."/>
            <person name="Belousova E."/>
            <person name="Roberts R.J."/>
        </authorList>
    </citation>
    <scope>NUCLEOTIDE SEQUENCE [LARGE SCALE GENOMIC DNA]</scope>
    <source>
        <strain evidence="1">D3</strain>
    </source>
</reference>